<comment type="similarity">
    <text evidence="1">Belongs to the AB hydrolase superfamily. AB hydrolase 2 family.</text>
</comment>
<dbReference type="EMBL" id="JAQMWT010000087">
    <property type="protein sequence ID" value="KAJ8610963.1"/>
    <property type="molecule type" value="Genomic_DNA"/>
</dbReference>
<reference evidence="5" key="1">
    <citation type="submission" date="2023-01" db="EMBL/GenBank/DDBJ databases">
        <title>Metagenome sequencing of chrysophaentin producing Chrysophaeum taylorii.</title>
        <authorList>
            <person name="Davison J."/>
            <person name="Bewley C."/>
        </authorList>
    </citation>
    <scope>NUCLEOTIDE SEQUENCE</scope>
    <source>
        <strain evidence="5">NIES-1699</strain>
    </source>
</reference>
<dbReference type="PANTHER" id="PTHR10655:SF17">
    <property type="entry name" value="LYSOPHOSPHOLIPASE-LIKE PROTEIN 1"/>
    <property type="match status" value="1"/>
</dbReference>
<protein>
    <recommendedName>
        <fullName evidence="4">Phospholipase/carboxylesterase/thioesterase domain-containing protein</fullName>
    </recommendedName>
</protein>
<dbReference type="AlphaFoldDB" id="A0AAD7XP37"/>
<dbReference type="SUPFAM" id="SSF53474">
    <property type="entry name" value="alpha/beta-Hydrolases"/>
    <property type="match status" value="1"/>
</dbReference>
<dbReference type="InterPro" id="IPR050565">
    <property type="entry name" value="LYPA1-2/EST-like"/>
</dbReference>
<sequence length="380" mass="41522">MDELTSAMGALFCQREGVGDQGAAPSSWQRGPDGGFVATDFGSEEDECGAYEAAQEEETADSAAPMGVPYREEEPLFASASKWFESLVYGGEERLRRETDDDDTSQLRSLSVRELRQIISEAGLSHADCLERRDLELRAVQAFAPKRETSEVEIASYRCHVVGASDPELVVVVFHGYLAPAAELLPLAGALARRTYEMGCKTKFVLPQSPGNSWFNLNISSYILAVVQGEAEKARVVRSTPQGVPEMRAKVNAFLAAVRHMFRLQDNSRICLAGFSQGAMAALDVALDADMTVAGVVVISGFVMSVERWADRLRNKHKGLRVLQLHGLQDKIIPFYTASWLSDLLKSNGANSMFIPHSAGHEFGPPHVFSSLLSFLSSLT</sequence>
<comment type="caution">
    <text evidence="5">The sequence shown here is derived from an EMBL/GenBank/DDBJ whole genome shotgun (WGS) entry which is preliminary data.</text>
</comment>
<dbReference type="InterPro" id="IPR029058">
    <property type="entry name" value="AB_hydrolase_fold"/>
</dbReference>
<evidence type="ECO:0000256" key="3">
    <source>
        <dbReference type="SAM" id="MobiDB-lite"/>
    </source>
</evidence>
<dbReference type="Pfam" id="PF02230">
    <property type="entry name" value="Abhydrolase_2"/>
    <property type="match status" value="1"/>
</dbReference>
<name>A0AAD7XP37_9STRA</name>
<proteinExistence type="inferred from homology"/>
<evidence type="ECO:0000259" key="4">
    <source>
        <dbReference type="Pfam" id="PF02230"/>
    </source>
</evidence>
<accession>A0AAD7XP37</accession>
<feature type="domain" description="Phospholipase/carboxylesterase/thioesterase" evidence="4">
    <location>
        <begin position="265"/>
        <end position="375"/>
    </location>
</feature>
<organism evidence="5 6">
    <name type="scientific">Chrysophaeum taylorii</name>
    <dbReference type="NCBI Taxonomy" id="2483200"/>
    <lineage>
        <taxon>Eukaryota</taxon>
        <taxon>Sar</taxon>
        <taxon>Stramenopiles</taxon>
        <taxon>Ochrophyta</taxon>
        <taxon>Pelagophyceae</taxon>
        <taxon>Pelagomonadales</taxon>
        <taxon>Pelagomonadaceae</taxon>
        <taxon>Chrysophaeum</taxon>
    </lineage>
</organism>
<evidence type="ECO:0000256" key="2">
    <source>
        <dbReference type="ARBA" id="ARBA00022801"/>
    </source>
</evidence>
<keyword evidence="6" id="KW-1185">Reference proteome</keyword>
<evidence type="ECO:0000313" key="5">
    <source>
        <dbReference type="EMBL" id="KAJ8610963.1"/>
    </source>
</evidence>
<keyword evidence="2" id="KW-0378">Hydrolase</keyword>
<dbReference type="PANTHER" id="PTHR10655">
    <property type="entry name" value="LYSOPHOSPHOLIPASE-RELATED"/>
    <property type="match status" value="1"/>
</dbReference>
<dbReference type="Proteomes" id="UP001230188">
    <property type="component" value="Unassembled WGS sequence"/>
</dbReference>
<evidence type="ECO:0000256" key="1">
    <source>
        <dbReference type="ARBA" id="ARBA00006499"/>
    </source>
</evidence>
<gene>
    <name evidence="5" type="ORF">CTAYLR_010168</name>
</gene>
<feature type="region of interest" description="Disordered" evidence="3">
    <location>
        <begin position="16"/>
        <end position="35"/>
    </location>
</feature>
<dbReference type="GO" id="GO:0016787">
    <property type="term" value="F:hydrolase activity"/>
    <property type="evidence" value="ECO:0007669"/>
    <property type="project" value="UniProtKB-KW"/>
</dbReference>
<dbReference type="Gene3D" id="3.40.50.1820">
    <property type="entry name" value="alpha/beta hydrolase"/>
    <property type="match status" value="1"/>
</dbReference>
<evidence type="ECO:0000313" key="6">
    <source>
        <dbReference type="Proteomes" id="UP001230188"/>
    </source>
</evidence>
<dbReference type="InterPro" id="IPR003140">
    <property type="entry name" value="PLipase/COase/thioEstase"/>
</dbReference>